<protein>
    <submittedName>
        <fullName evidence="2">Uncharacterized protein</fullName>
    </submittedName>
</protein>
<name>A0AAC9JGS0_9ALTE</name>
<dbReference type="PROSITE" id="PS51257">
    <property type="entry name" value="PROKAR_LIPOPROTEIN"/>
    <property type="match status" value="1"/>
</dbReference>
<evidence type="ECO:0000313" key="3">
    <source>
        <dbReference type="Proteomes" id="UP000182101"/>
    </source>
</evidence>
<keyword evidence="1" id="KW-0472">Membrane</keyword>
<keyword evidence="1" id="KW-1133">Transmembrane helix</keyword>
<accession>A0AAC9JGS0</accession>
<proteinExistence type="predicted"/>
<organism evidence="2 3">
    <name type="scientific">Alteromonas mediterranea</name>
    <dbReference type="NCBI Taxonomy" id="314275"/>
    <lineage>
        <taxon>Bacteria</taxon>
        <taxon>Pseudomonadati</taxon>
        <taxon>Pseudomonadota</taxon>
        <taxon>Gammaproteobacteria</taxon>
        <taxon>Alteromonadales</taxon>
        <taxon>Alteromonadaceae</taxon>
        <taxon>Alteromonas/Salinimonas group</taxon>
        <taxon>Alteromonas</taxon>
    </lineage>
</organism>
<dbReference type="Proteomes" id="UP000182101">
    <property type="component" value="Plasmid pAMCP48-600"/>
</dbReference>
<dbReference type="AlphaFoldDB" id="A0AAC9JGS0"/>
<dbReference type="RefSeq" id="WP_071960874.1">
    <property type="nucleotide sequence ID" value="NZ_CP018025.1"/>
</dbReference>
<dbReference type="EMBL" id="CP018025">
    <property type="protein sequence ID" value="APD92261.1"/>
    <property type="molecule type" value="Genomic_DNA"/>
</dbReference>
<keyword evidence="2" id="KW-0614">Plasmid</keyword>
<gene>
    <name evidence="2" type="ORF">BM524_20345</name>
</gene>
<feature type="transmembrane region" description="Helical" evidence="1">
    <location>
        <begin position="12"/>
        <end position="34"/>
    </location>
</feature>
<evidence type="ECO:0000256" key="1">
    <source>
        <dbReference type="SAM" id="Phobius"/>
    </source>
</evidence>
<sequence>MSTKITSLSPFLILRYLTIFIALICGIGSCIEFFRLISGNVTLFDVAAPASVSIVLFALLYATRDNDVTQQQN</sequence>
<evidence type="ECO:0000313" key="2">
    <source>
        <dbReference type="EMBL" id="APD92261.1"/>
    </source>
</evidence>
<keyword evidence="1" id="KW-0812">Transmembrane</keyword>
<feature type="transmembrane region" description="Helical" evidence="1">
    <location>
        <begin position="46"/>
        <end position="63"/>
    </location>
</feature>
<reference evidence="2 3" key="1">
    <citation type="submission" date="2016-11" db="EMBL/GenBank/DDBJ databases">
        <title>Networking in microbes: conjugative elements and plasmids in the genus Alteromonas.</title>
        <authorList>
            <person name="Lopez-Perez M."/>
            <person name="Ramon-Marco N."/>
            <person name="Rodriguez-Valera F."/>
        </authorList>
    </citation>
    <scope>NUCLEOTIDE SEQUENCE [LARGE SCALE GENOMIC DNA]</scope>
    <source>
        <strain evidence="2 3">CP48</strain>
        <plasmid evidence="3">pamcp48-600</plasmid>
    </source>
</reference>
<geneLocation type="plasmid" evidence="3">
    <name>pamcp48-600</name>
</geneLocation>